<evidence type="ECO:0000313" key="6">
    <source>
        <dbReference type="Proteomes" id="UP000184452"/>
    </source>
</evidence>
<dbReference type="RefSeq" id="WP_073382525.1">
    <property type="nucleotide sequence ID" value="NZ_FQZK01000021.1"/>
</dbReference>
<feature type="region of interest" description="Disordered" evidence="1">
    <location>
        <begin position="336"/>
        <end position="418"/>
    </location>
</feature>
<dbReference type="AlphaFoldDB" id="A0A1M6SV47"/>
<keyword evidence="3" id="KW-0732">Signal</keyword>
<feature type="signal peptide" evidence="3">
    <location>
        <begin position="1"/>
        <end position="36"/>
    </location>
</feature>
<protein>
    <submittedName>
        <fullName evidence="5">Choice-of-anchor A domain-containing protein</fullName>
    </submittedName>
</protein>
<dbReference type="OrthoDB" id="3404418at2"/>
<keyword evidence="6" id="KW-1185">Reference proteome</keyword>
<dbReference type="STRING" id="758803.SAMN05421803_12136"/>
<reference evidence="5 6" key="1">
    <citation type="submission" date="2016-11" db="EMBL/GenBank/DDBJ databases">
        <authorList>
            <person name="Jaros S."/>
            <person name="Januszkiewicz K."/>
            <person name="Wedrychowicz H."/>
        </authorList>
    </citation>
    <scope>NUCLEOTIDE SEQUENCE [LARGE SCALE GENOMIC DNA]</scope>
    <source>
        <strain evidence="5 6">CGMCC 4.5723</strain>
    </source>
</reference>
<dbReference type="NCBIfam" id="TIGR04215">
    <property type="entry name" value="choice_anch_A"/>
    <property type="match status" value="1"/>
</dbReference>
<proteinExistence type="predicted"/>
<evidence type="ECO:0000256" key="1">
    <source>
        <dbReference type="SAM" id="MobiDB-lite"/>
    </source>
</evidence>
<dbReference type="EMBL" id="FQZK01000021">
    <property type="protein sequence ID" value="SHK48520.1"/>
    <property type="molecule type" value="Genomic_DNA"/>
</dbReference>
<evidence type="ECO:0000259" key="4">
    <source>
        <dbReference type="Pfam" id="PF20597"/>
    </source>
</evidence>
<feature type="compositionally biased region" description="Low complexity" evidence="1">
    <location>
        <begin position="400"/>
        <end position="412"/>
    </location>
</feature>
<feature type="domain" description="Choice-of-anchor A" evidence="4">
    <location>
        <begin position="42"/>
        <end position="336"/>
    </location>
</feature>
<gene>
    <name evidence="5" type="ORF">SAMN05421803_12136</name>
</gene>
<keyword evidence="2" id="KW-0472">Membrane</keyword>
<organism evidence="5 6">
    <name type="scientific">Nocardiopsis flavescens</name>
    <dbReference type="NCBI Taxonomy" id="758803"/>
    <lineage>
        <taxon>Bacteria</taxon>
        <taxon>Bacillati</taxon>
        <taxon>Actinomycetota</taxon>
        <taxon>Actinomycetes</taxon>
        <taxon>Streptosporangiales</taxon>
        <taxon>Nocardiopsidaceae</taxon>
        <taxon>Nocardiopsis</taxon>
    </lineage>
</organism>
<feature type="transmembrane region" description="Helical" evidence="2">
    <location>
        <begin position="427"/>
        <end position="448"/>
    </location>
</feature>
<evidence type="ECO:0000256" key="2">
    <source>
        <dbReference type="SAM" id="Phobius"/>
    </source>
</evidence>
<dbReference type="Pfam" id="PF20597">
    <property type="entry name" value="pAdhesive_15"/>
    <property type="match status" value="1"/>
</dbReference>
<accession>A0A1M6SV47</accession>
<dbReference type="InterPro" id="IPR026588">
    <property type="entry name" value="Choice_anch_A"/>
</dbReference>
<feature type="chain" id="PRO_5012658065" evidence="3">
    <location>
        <begin position="37"/>
        <end position="453"/>
    </location>
</feature>
<name>A0A1M6SV47_9ACTN</name>
<evidence type="ECO:0000313" key="5">
    <source>
        <dbReference type="EMBL" id="SHK48520.1"/>
    </source>
</evidence>
<keyword evidence="2" id="KW-1133">Transmembrane helix</keyword>
<sequence>MPAPLPPPPSPALKGASASAAALLALALCAPGTAAADTTTDPLEGNRGFLVVVEGDATLAGNESEGPVAVGGDLSFGAYNVAAHTPGSYVAPGDEHPSALVVNGSVDLGSSSGDLKVLQSGLVKVGEPGGSEISTTDANGAEVATVIAAPGAREAAPRISLTTRQSRDSVVAEAFDVAALFPAHRQRSAGMAACDTTVEPLRTGGGGAAVPPFGSGANVTLPLEEGANVWNVDARDLADLEVITFEDAPSAQAPLLVNVDTSGVDGDFAWRTPNMAGIGLAQARHILFNFPGASAVTFTEDSRTLEGTVYAPDARVRWLSPSNIEGAVVAASFEHGSPEEGITGNGELHNGDFRGELPLCGGGGEEPGTPEGPEPTPGTEEPGEPEQEPTPGGKPEEEAPASGAPDAESPAPVDASEGALPVTGANVALLVAGALAAVAAGTAAVVAARRRRA</sequence>
<keyword evidence="2" id="KW-0812">Transmembrane</keyword>
<evidence type="ECO:0000256" key="3">
    <source>
        <dbReference type="SAM" id="SignalP"/>
    </source>
</evidence>
<dbReference type="Proteomes" id="UP000184452">
    <property type="component" value="Unassembled WGS sequence"/>
</dbReference>